<protein>
    <recommendedName>
        <fullName evidence="3">DUF4238 domain-containing protein</fullName>
    </recommendedName>
</protein>
<comment type="caution">
    <text evidence="1">The sequence shown here is derived from an EMBL/GenBank/DDBJ whole genome shotgun (WGS) entry which is preliminary data.</text>
</comment>
<reference evidence="1 2" key="1">
    <citation type="submission" date="2018-01" db="EMBL/GenBank/DDBJ databases">
        <title>Halomonas endophytica sp. nov., isolated from storage liquid in the stems of Populus euphratica.</title>
        <authorList>
            <person name="Chen C."/>
        </authorList>
    </citation>
    <scope>NUCLEOTIDE SEQUENCE [LARGE SCALE GENOMIC DNA]</scope>
    <source>
        <strain evidence="1 2">DSM 26881</strain>
    </source>
</reference>
<dbReference type="OrthoDB" id="7556813at2"/>
<keyword evidence="2" id="KW-1185">Reference proteome</keyword>
<accession>A0A2N7TJA0</accession>
<dbReference type="RefSeq" id="WP_102628824.1">
    <property type="nucleotide sequence ID" value="NZ_PDOH01000014.1"/>
</dbReference>
<name>A0A2N7TJA0_9GAMM</name>
<dbReference type="AlphaFoldDB" id="A0A2N7TJA0"/>
<dbReference type="Pfam" id="PF14022">
    <property type="entry name" value="DUF4238"/>
    <property type="match status" value="1"/>
</dbReference>
<dbReference type="InterPro" id="IPR025332">
    <property type="entry name" value="DUF4238"/>
</dbReference>
<dbReference type="Proteomes" id="UP000235346">
    <property type="component" value="Unassembled WGS sequence"/>
</dbReference>
<dbReference type="EMBL" id="PNRE01000070">
    <property type="protein sequence ID" value="PMR68271.1"/>
    <property type="molecule type" value="Genomic_DNA"/>
</dbReference>
<sequence length="306" mass="36129">MKKRRHHYIWRNYLRAWSENEQIWCYRENKIFPSNLMNIGQERDFYRLKDLTTQEIEFVKLLIHTSNSEMLIKLNHGWVELFTTVFKLREAVNDLDVSDTELEKEIENKIITLGEDFHSKIESSAIKFLDGMLTQNIDFLDDEENVIEFIHYLCVQYFRTKNVKENVASAVAELDFLDIDKAWNILSHVFSTTLGWSIYVERALWNMVILENQTNTSFLTGDQPIINTYAAFGNKVTDHDHLEFYYPLSPNKALLLTKKPEYQRMQCKVVSETEVSQYNGSIVNLAYEQIYAASKFQLNELVYADR</sequence>
<organism evidence="1 2">
    <name type="scientific">Halomonas heilongjiangensis</name>
    <dbReference type="NCBI Taxonomy" id="1387883"/>
    <lineage>
        <taxon>Bacteria</taxon>
        <taxon>Pseudomonadati</taxon>
        <taxon>Pseudomonadota</taxon>
        <taxon>Gammaproteobacteria</taxon>
        <taxon>Oceanospirillales</taxon>
        <taxon>Halomonadaceae</taxon>
        <taxon>Halomonas</taxon>
    </lineage>
</organism>
<evidence type="ECO:0000313" key="2">
    <source>
        <dbReference type="Proteomes" id="UP000235346"/>
    </source>
</evidence>
<evidence type="ECO:0008006" key="3">
    <source>
        <dbReference type="Google" id="ProtNLM"/>
    </source>
</evidence>
<evidence type="ECO:0000313" key="1">
    <source>
        <dbReference type="EMBL" id="PMR68271.1"/>
    </source>
</evidence>
<proteinExistence type="predicted"/>
<gene>
    <name evidence="1" type="ORF">C1H66_15695</name>
</gene>